<dbReference type="RefSeq" id="WP_388631600.1">
    <property type="nucleotide sequence ID" value="NZ_JBIAUT010000011.1"/>
</dbReference>
<dbReference type="EMBL" id="JBIAUT010000011">
    <property type="protein sequence ID" value="MFF4219722.1"/>
    <property type="molecule type" value="Genomic_DNA"/>
</dbReference>
<proteinExistence type="predicted"/>
<evidence type="ECO:0000256" key="1">
    <source>
        <dbReference type="SAM" id="MobiDB-lite"/>
    </source>
</evidence>
<organism evidence="3 4">
    <name type="scientific">Streptomyces nondiastaticus</name>
    <dbReference type="NCBI Taxonomy" id="3154512"/>
    <lineage>
        <taxon>Bacteria</taxon>
        <taxon>Bacillati</taxon>
        <taxon>Actinomycetota</taxon>
        <taxon>Actinomycetes</taxon>
        <taxon>Kitasatosporales</taxon>
        <taxon>Streptomycetaceae</taxon>
        <taxon>Streptomyces</taxon>
    </lineage>
</organism>
<comment type="caution">
    <text evidence="3">The sequence shown here is derived from an EMBL/GenBank/DDBJ whole genome shotgun (WGS) entry which is preliminary data.</text>
</comment>
<evidence type="ECO:0000313" key="4">
    <source>
        <dbReference type="Proteomes" id="UP001602123"/>
    </source>
</evidence>
<keyword evidence="2" id="KW-1133">Transmembrane helix</keyword>
<keyword evidence="4" id="KW-1185">Reference proteome</keyword>
<feature type="region of interest" description="Disordered" evidence="1">
    <location>
        <begin position="36"/>
        <end position="81"/>
    </location>
</feature>
<protein>
    <submittedName>
        <fullName evidence="3">Uncharacterized protein</fullName>
    </submittedName>
</protein>
<keyword evidence="2" id="KW-0812">Transmembrane</keyword>
<sequence length="274" mass="28557">MAMAYVRACLAHAKADEQKIAGVVEEWDARWEALEAELAPAPSSQPSVGSAAAPKEPTRPSTPTADAPEPGQMADRPQRPLEPTARRFLHRRKPVLMLLAGIVVIGGLGLGARYIAPSGSAAADAVATAAAPPGASSTAAGLGGNSRCGRLRYANGLAWSPCTRVGSPKLAFAVQMSNVGDKPVTVKAKLAYVRAAVAYDCPGTWGTGVQVEVPPGDTVTSPLTVCTVAKLPATAFQAKAWVISTTDYSWGYREMSQTVHIQPDGVKVIWADEA</sequence>
<evidence type="ECO:0000313" key="3">
    <source>
        <dbReference type="EMBL" id="MFF4219722.1"/>
    </source>
</evidence>
<keyword evidence="2" id="KW-0472">Membrane</keyword>
<dbReference type="Proteomes" id="UP001602123">
    <property type="component" value="Unassembled WGS sequence"/>
</dbReference>
<gene>
    <name evidence="3" type="ORF">ACFYZM_26110</name>
</gene>
<feature type="transmembrane region" description="Helical" evidence="2">
    <location>
        <begin position="95"/>
        <end position="116"/>
    </location>
</feature>
<evidence type="ECO:0000256" key="2">
    <source>
        <dbReference type="SAM" id="Phobius"/>
    </source>
</evidence>
<name>A0ABW6U4F1_9ACTN</name>
<accession>A0ABW6U4F1</accession>
<reference evidence="3 4" key="1">
    <citation type="submission" date="2024-10" db="EMBL/GenBank/DDBJ databases">
        <title>The Natural Products Discovery Center: Release of the First 8490 Sequenced Strains for Exploring Actinobacteria Biosynthetic Diversity.</title>
        <authorList>
            <person name="Kalkreuter E."/>
            <person name="Kautsar S.A."/>
            <person name="Yang D."/>
            <person name="Bader C.D."/>
            <person name="Teijaro C.N."/>
            <person name="Fluegel L."/>
            <person name="Davis C.M."/>
            <person name="Simpson J.R."/>
            <person name="Lauterbach L."/>
            <person name="Steele A.D."/>
            <person name="Gui C."/>
            <person name="Meng S."/>
            <person name="Li G."/>
            <person name="Viehrig K."/>
            <person name="Ye F."/>
            <person name="Su P."/>
            <person name="Kiefer A.F."/>
            <person name="Nichols A."/>
            <person name="Cepeda A.J."/>
            <person name="Yan W."/>
            <person name="Fan B."/>
            <person name="Jiang Y."/>
            <person name="Adhikari A."/>
            <person name="Zheng C.-J."/>
            <person name="Schuster L."/>
            <person name="Cowan T.M."/>
            <person name="Smanski M.J."/>
            <person name="Chevrette M.G."/>
            <person name="De Carvalho L.P.S."/>
            <person name="Shen B."/>
        </authorList>
    </citation>
    <scope>NUCLEOTIDE SEQUENCE [LARGE SCALE GENOMIC DNA]</scope>
    <source>
        <strain evidence="3 4">NPDC001650</strain>
    </source>
</reference>